<feature type="transmembrane region" description="Helical" evidence="6">
    <location>
        <begin position="224"/>
        <end position="241"/>
    </location>
</feature>
<name>A0ABP9HSU1_9FLAO</name>
<evidence type="ECO:0000313" key="8">
    <source>
        <dbReference type="Proteomes" id="UP001501692"/>
    </source>
</evidence>
<gene>
    <name evidence="7" type="ORF">GCM10023315_30140</name>
</gene>
<evidence type="ECO:0000256" key="4">
    <source>
        <dbReference type="ARBA" id="ARBA00022989"/>
    </source>
</evidence>
<keyword evidence="4 6" id="KW-1133">Transmembrane helix</keyword>
<evidence type="ECO:0000256" key="2">
    <source>
        <dbReference type="ARBA" id="ARBA00022475"/>
    </source>
</evidence>
<accession>A0ABP9HSU1</accession>
<dbReference type="InterPro" id="IPR000537">
    <property type="entry name" value="UbiA_prenyltransferase"/>
</dbReference>
<feature type="transmembrane region" description="Helical" evidence="6">
    <location>
        <begin position="136"/>
        <end position="157"/>
    </location>
</feature>
<comment type="caution">
    <text evidence="7">The sequence shown here is derived from an EMBL/GenBank/DDBJ whole genome shotgun (WGS) entry which is preliminary data.</text>
</comment>
<dbReference type="NCBIfam" id="NF009512">
    <property type="entry name" value="PRK12872.1-1"/>
    <property type="match status" value="1"/>
</dbReference>
<evidence type="ECO:0000313" key="7">
    <source>
        <dbReference type="EMBL" id="GAA4977162.1"/>
    </source>
</evidence>
<dbReference type="PANTHER" id="PTHR42723:SF1">
    <property type="entry name" value="CHLOROPHYLL SYNTHASE, CHLOROPLASTIC"/>
    <property type="match status" value="1"/>
</dbReference>
<feature type="transmembrane region" description="Helical" evidence="6">
    <location>
        <begin position="38"/>
        <end position="59"/>
    </location>
</feature>
<evidence type="ECO:0000256" key="1">
    <source>
        <dbReference type="ARBA" id="ARBA00004141"/>
    </source>
</evidence>
<feature type="transmembrane region" description="Helical" evidence="6">
    <location>
        <begin position="87"/>
        <end position="106"/>
    </location>
</feature>
<dbReference type="Proteomes" id="UP001501692">
    <property type="component" value="Unassembled WGS sequence"/>
</dbReference>
<reference evidence="8" key="1">
    <citation type="journal article" date="2019" name="Int. J. Syst. Evol. Microbiol.">
        <title>The Global Catalogue of Microorganisms (GCM) 10K type strain sequencing project: providing services to taxonomists for standard genome sequencing and annotation.</title>
        <authorList>
            <consortium name="The Broad Institute Genomics Platform"/>
            <consortium name="The Broad Institute Genome Sequencing Center for Infectious Disease"/>
            <person name="Wu L."/>
            <person name="Ma J."/>
        </authorList>
    </citation>
    <scope>NUCLEOTIDE SEQUENCE [LARGE SCALE GENOMIC DNA]</scope>
    <source>
        <strain evidence="8">JCM 18287</strain>
    </source>
</reference>
<organism evidence="7 8">
    <name type="scientific">Algibacter aquimarinus</name>
    <dbReference type="NCBI Taxonomy" id="1136748"/>
    <lineage>
        <taxon>Bacteria</taxon>
        <taxon>Pseudomonadati</taxon>
        <taxon>Bacteroidota</taxon>
        <taxon>Flavobacteriia</taxon>
        <taxon>Flavobacteriales</taxon>
        <taxon>Flavobacteriaceae</taxon>
        <taxon>Algibacter</taxon>
    </lineage>
</organism>
<dbReference type="Pfam" id="PF01040">
    <property type="entry name" value="UbiA"/>
    <property type="match status" value="1"/>
</dbReference>
<dbReference type="PANTHER" id="PTHR42723">
    <property type="entry name" value="CHLOROPHYLL SYNTHASE"/>
    <property type="match status" value="1"/>
</dbReference>
<evidence type="ECO:0000256" key="5">
    <source>
        <dbReference type="ARBA" id="ARBA00023136"/>
    </source>
</evidence>
<proteinExistence type="predicted"/>
<keyword evidence="8" id="KW-1185">Reference proteome</keyword>
<evidence type="ECO:0000256" key="3">
    <source>
        <dbReference type="ARBA" id="ARBA00022692"/>
    </source>
</evidence>
<keyword evidence="2" id="KW-1003">Cell membrane</keyword>
<dbReference type="EMBL" id="BAABJK010000011">
    <property type="protein sequence ID" value="GAA4977162.1"/>
    <property type="molecule type" value="Genomic_DNA"/>
</dbReference>
<sequence length="304" mass="34472">MIAFLNLIRWKNLLIIALVQLLIKYALLEPFGINTSLNILGISLLILSTICIAAAGNIINDIYDIETDFINKPHKLIVGKAISEKKAFNLFIVFNILGVSLGFYVSNLVDKSAFFSLFVIISALLYVYATFLKRTLLIGNIIISLLVASSILIVGIFELLPDITPDNKHLQLTFFKIIFDYAFFAFMINLLREIVKDIEDIDGDYKANMNTLPIAIGRIRAKNILFALSFIPTLIISYYVINSLYKHEIAVGYFLLLIIGPLIYISIKIFNAEIKKDYHHISTMLKIVMVFGMLSLLLYKYILL</sequence>
<dbReference type="RefSeq" id="WP_345170364.1">
    <property type="nucleotide sequence ID" value="NZ_BAABJK010000011.1"/>
</dbReference>
<keyword evidence="3 6" id="KW-0812">Transmembrane</keyword>
<dbReference type="CDD" id="cd13961">
    <property type="entry name" value="PT_UbiA_DGGGPS"/>
    <property type="match status" value="1"/>
</dbReference>
<dbReference type="InterPro" id="IPR050475">
    <property type="entry name" value="Prenyltransferase_related"/>
</dbReference>
<dbReference type="Gene3D" id="1.10.357.140">
    <property type="entry name" value="UbiA prenyltransferase"/>
    <property type="match status" value="1"/>
</dbReference>
<feature type="transmembrane region" description="Helical" evidence="6">
    <location>
        <begin position="283"/>
        <end position="302"/>
    </location>
</feature>
<dbReference type="InterPro" id="IPR044878">
    <property type="entry name" value="UbiA_sf"/>
</dbReference>
<feature type="transmembrane region" description="Helical" evidence="6">
    <location>
        <begin position="253"/>
        <end position="271"/>
    </location>
</feature>
<feature type="transmembrane region" description="Helical" evidence="6">
    <location>
        <begin position="169"/>
        <end position="191"/>
    </location>
</feature>
<comment type="subcellular location">
    <subcellularLocation>
        <location evidence="1">Membrane</location>
        <topology evidence="1">Multi-pass membrane protein</topology>
    </subcellularLocation>
</comment>
<protein>
    <submittedName>
        <fullName evidence="7">Geranylgeranylglycerol-phosphate geranylgeranyltransferase</fullName>
    </submittedName>
</protein>
<evidence type="ECO:0000256" key="6">
    <source>
        <dbReference type="SAM" id="Phobius"/>
    </source>
</evidence>
<feature type="transmembrane region" description="Helical" evidence="6">
    <location>
        <begin position="112"/>
        <end position="129"/>
    </location>
</feature>
<keyword evidence="5 6" id="KW-0472">Membrane</keyword>